<sequence length="46" mass="5216">MNEVIILIGCILAVVWIAWIAVKKIVYGLFYAATKAIENAKRKDHE</sequence>
<dbReference type="AlphaFoldDB" id="A0A0C1EAU6"/>
<reference evidence="2 3" key="1">
    <citation type="journal article" date="2014" name="Mol. Biol. Evol.">
        <title>Massive expansion of Ubiquitination-related gene families within the Chlamydiae.</title>
        <authorList>
            <person name="Domman D."/>
            <person name="Collingro A."/>
            <person name="Lagkouvardos I."/>
            <person name="Gehre L."/>
            <person name="Weinmaier T."/>
            <person name="Rattei T."/>
            <person name="Subtil A."/>
            <person name="Horn M."/>
        </authorList>
    </citation>
    <scope>NUCLEOTIDE SEQUENCE [LARGE SCALE GENOMIC DNA]</scope>
    <source>
        <strain evidence="2 3">OEW1</strain>
    </source>
</reference>
<evidence type="ECO:0000313" key="2">
    <source>
        <dbReference type="EMBL" id="KIA77178.1"/>
    </source>
</evidence>
<dbReference type="RefSeq" id="WP_006342647.1">
    <property type="nucleotide sequence ID" value="NZ_BAWW01000001.1"/>
</dbReference>
<accession>A0A0C1EAU6</accession>
<keyword evidence="1" id="KW-0812">Transmembrane</keyword>
<comment type="caution">
    <text evidence="2">The sequence shown here is derived from an EMBL/GenBank/DDBJ whole genome shotgun (WGS) entry which is preliminary data.</text>
</comment>
<name>A0A0C1EAU6_9BACT</name>
<organism evidence="2 3">
    <name type="scientific">Parachlamydia acanthamoebae</name>
    <dbReference type="NCBI Taxonomy" id="83552"/>
    <lineage>
        <taxon>Bacteria</taxon>
        <taxon>Pseudomonadati</taxon>
        <taxon>Chlamydiota</taxon>
        <taxon>Chlamydiia</taxon>
        <taxon>Parachlamydiales</taxon>
        <taxon>Parachlamydiaceae</taxon>
        <taxon>Parachlamydia</taxon>
    </lineage>
</organism>
<evidence type="ECO:0000313" key="3">
    <source>
        <dbReference type="Proteomes" id="UP000031307"/>
    </source>
</evidence>
<evidence type="ECO:0000256" key="1">
    <source>
        <dbReference type="SAM" id="Phobius"/>
    </source>
</evidence>
<feature type="transmembrane region" description="Helical" evidence="1">
    <location>
        <begin position="6"/>
        <end position="33"/>
    </location>
</feature>
<protein>
    <submittedName>
        <fullName evidence="2">Uncharacterized protein</fullName>
    </submittedName>
</protein>
<gene>
    <name evidence="2" type="ORF">DB43_GT00190</name>
</gene>
<keyword evidence="1" id="KW-0472">Membrane</keyword>
<dbReference type="Proteomes" id="UP000031307">
    <property type="component" value="Unassembled WGS sequence"/>
</dbReference>
<keyword evidence="1" id="KW-1133">Transmembrane helix</keyword>
<dbReference type="EMBL" id="JSAM01000089">
    <property type="protein sequence ID" value="KIA77178.1"/>
    <property type="molecule type" value="Genomic_DNA"/>
</dbReference>
<proteinExistence type="predicted"/>
<dbReference type="PATRIC" id="fig|83552.4.peg.1683"/>